<comment type="caution">
    <text evidence="1">The sequence shown here is derived from an EMBL/GenBank/DDBJ whole genome shotgun (WGS) entry which is preliminary data.</text>
</comment>
<evidence type="ECO:0000313" key="1">
    <source>
        <dbReference type="EMBL" id="EPN32114.1"/>
    </source>
</evidence>
<dbReference type="EMBL" id="AOKF01003763">
    <property type="protein sequence ID" value="EPN32114.1"/>
    <property type="molecule type" value="Genomic_DNA"/>
</dbReference>
<evidence type="ECO:0000313" key="2">
    <source>
        <dbReference type="Proteomes" id="UP000018849"/>
    </source>
</evidence>
<dbReference type="Proteomes" id="UP000018849">
    <property type="component" value="Unassembled WGS sequence"/>
</dbReference>
<sequence length="71" mass="8213">MMEQFGLKGFFRKTLVRLEFQINMYFAQRLPQVGVALFGIVVLNNPSPIKFGFSFQNKKFCAGYIRCKLGK</sequence>
<protein>
    <submittedName>
        <fullName evidence="1">Uncharacterized protein</fullName>
    </submittedName>
</protein>
<proteinExistence type="predicted"/>
<name>A0A656JJV5_PSESF</name>
<organism evidence="1 2">
    <name type="scientific">Pseudomonas syringae pv. actinidiae ICMP 19096</name>
    <dbReference type="NCBI Taxonomy" id="1194405"/>
    <lineage>
        <taxon>Bacteria</taxon>
        <taxon>Pseudomonadati</taxon>
        <taxon>Pseudomonadota</taxon>
        <taxon>Gammaproteobacteria</taxon>
        <taxon>Pseudomonadales</taxon>
        <taxon>Pseudomonadaceae</taxon>
        <taxon>Pseudomonas</taxon>
        <taxon>Pseudomonas syringae</taxon>
    </lineage>
</organism>
<accession>A0A656JJV5</accession>
<reference evidence="1 2" key="1">
    <citation type="journal article" date="2013" name="PLoS Pathog.">
        <title>Genomic analysis of the Kiwifruit pathogen Pseudomonas syringae pv. actinidiae provides insight into the origins of an emergent plant disease.</title>
        <authorList>
            <person name="McCann H.C."/>
            <person name="Rikkerink E.H."/>
            <person name="Bertels F."/>
            <person name="Fiers M."/>
            <person name="Lu A."/>
            <person name="Rees-George J."/>
            <person name="Andersen M.T."/>
            <person name="Gleave A.P."/>
            <person name="Haubold B."/>
            <person name="Wohlers M.W."/>
            <person name="Guttman D.S."/>
            <person name="Wang P.W."/>
            <person name="Straub C."/>
            <person name="Vanneste J.L."/>
            <person name="Rainey P.B."/>
            <person name="Templeton M.D."/>
        </authorList>
    </citation>
    <scope>NUCLEOTIDE SEQUENCE [LARGE SCALE GENOMIC DNA]</scope>
    <source>
        <strain evidence="1 2">ICMP 19096</strain>
    </source>
</reference>
<gene>
    <name evidence="1" type="ORF">A245_44430</name>
</gene>
<dbReference type="AlphaFoldDB" id="A0A656JJV5"/>